<evidence type="ECO:0000313" key="3">
    <source>
        <dbReference type="Proteomes" id="UP000481417"/>
    </source>
</evidence>
<dbReference type="RefSeq" id="WP_154764472.1">
    <property type="nucleotide sequence ID" value="NZ_WMBT01000004.1"/>
</dbReference>
<dbReference type="AlphaFoldDB" id="A0A6L6HPZ2"/>
<keyword evidence="1" id="KW-1133">Transmembrane helix</keyword>
<keyword evidence="1" id="KW-0812">Transmembrane</keyword>
<proteinExistence type="predicted"/>
<reference evidence="2 3" key="1">
    <citation type="submission" date="2019-11" db="EMBL/GenBank/DDBJ databases">
        <authorList>
            <person name="Lang L."/>
        </authorList>
    </citation>
    <scope>NUCLEOTIDE SEQUENCE [LARGE SCALE GENOMIC DNA]</scope>
    <source>
        <strain evidence="2 3">YIM 132242</strain>
    </source>
</reference>
<keyword evidence="1" id="KW-0472">Membrane</keyword>
<dbReference type="EMBL" id="WMBT01000004">
    <property type="protein sequence ID" value="MTE00391.1"/>
    <property type="molecule type" value="Genomic_DNA"/>
</dbReference>
<comment type="caution">
    <text evidence="2">The sequence shown here is derived from an EMBL/GenBank/DDBJ whole genome shotgun (WGS) entry which is preliminary data.</text>
</comment>
<evidence type="ECO:0000256" key="1">
    <source>
        <dbReference type="SAM" id="Phobius"/>
    </source>
</evidence>
<name>A0A6L6HPZ2_9RHOB</name>
<organism evidence="2 3">
    <name type="scientific">Paracoccus lichenicola</name>
    <dbReference type="NCBI Taxonomy" id="2665644"/>
    <lineage>
        <taxon>Bacteria</taxon>
        <taxon>Pseudomonadati</taxon>
        <taxon>Pseudomonadota</taxon>
        <taxon>Alphaproteobacteria</taxon>
        <taxon>Rhodobacterales</taxon>
        <taxon>Paracoccaceae</taxon>
        <taxon>Paracoccus</taxon>
    </lineage>
</organism>
<accession>A0A6L6HPZ2</accession>
<protein>
    <submittedName>
        <fullName evidence="2">Uncharacterized protein</fullName>
    </submittedName>
</protein>
<gene>
    <name evidence="2" type="ORF">GIY56_08835</name>
</gene>
<evidence type="ECO:0000313" key="2">
    <source>
        <dbReference type="EMBL" id="MTE00391.1"/>
    </source>
</evidence>
<sequence length="112" mass="11945">MTRDDLLAQLSPPRLPLGMAAPGWPEMLALAGIGLLAGLVAAWLLRLVMARRPSRRALIRATRGMPAQDRILAVARILGRLPDPLRAAAYGAAPAPGDEAIERIALRGVRRG</sequence>
<feature type="transmembrane region" description="Helical" evidence="1">
    <location>
        <begin position="27"/>
        <end position="48"/>
    </location>
</feature>
<dbReference type="Proteomes" id="UP000481417">
    <property type="component" value="Unassembled WGS sequence"/>
</dbReference>
<keyword evidence="3" id="KW-1185">Reference proteome</keyword>